<protein>
    <submittedName>
        <fullName evidence="1">Uncharacterized protein</fullName>
    </submittedName>
</protein>
<proteinExistence type="predicted"/>
<name>A0A438I547_VITVI</name>
<gene>
    <name evidence="1" type="ORF">CK203_045907</name>
</gene>
<sequence length="113" mass="12491">MSIEVRITSLVIGKDHANGKEVMLVVDILKELDQDDAINDIGIDDLGADASHTPTIASTLNRMECSSQSCKKRAKNDDMILIYVKTRICNALESLVANFNQETKREDKVVGEL</sequence>
<comment type="caution">
    <text evidence="1">The sequence shown here is derived from an EMBL/GenBank/DDBJ whole genome shotgun (WGS) entry which is preliminary data.</text>
</comment>
<dbReference type="AlphaFoldDB" id="A0A438I547"/>
<dbReference type="Proteomes" id="UP000288805">
    <property type="component" value="Unassembled WGS sequence"/>
</dbReference>
<dbReference type="EMBL" id="QGNW01000142">
    <property type="protein sequence ID" value="RVW91809.1"/>
    <property type="molecule type" value="Genomic_DNA"/>
</dbReference>
<reference evidence="1 2" key="1">
    <citation type="journal article" date="2018" name="PLoS Genet.">
        <title>Population sequencing reveals clonal diversity and ancestral inbreeding in the grapevine cultivar Chardonnay.</title>
        <authorList>
            <person name="Roach M.J."/>
            <person name="Johnson D.L."/>
            <person name="Bohlmann J."/>
            <person name="van Vuuren H.J."/>
            <person name="Jones S.J."/>
            <person name="Pretorius I.S."/>
            <person name="Schmidt S.A."/>
            <person name="Borneman A.R."/>
        </authorList>
    </citation>
    <scope>NUCLEOTIDE SEQUENCE [LARGE SCALE GENOMIC DNA]</scope>
    <source>
        <strain evidence="2">cv. Chardonnay</strain>
        <tissue evidence="1">Leaf</tissue>
    </source>
</reference>
<accession>A0A438I547</accession>
<evidence type="ECO:0000313" key="1">
    <source>
        <dbReference type="EMBL" id="RVW91809.1"/>
    </source>
</evidence>
<evidence type="ECO:0000313" key="2">
    <source>
        <dbReference type="Proteomes" id="UP000288805"/>
    </source>
</evidence>
<organism evidence="1 2">
    <name type="scientific">Vitis vinifera</name>
    <name type="common">Grape</name>
    <dbReference type="NCBI Taxonomy" id="29760"/>
    <lineage>
        <taxon>Eukaryota</taxon>
        <taxon>Viridiplantae</taxon>
        <taxon>Streptophyta</taxon>
        <taxon>Embryophyta</taxon>
        <taxon>Tracheophyta</taxon>
        <taxon>Spermatophyta</taxon>
        <taxon>Magnoliopsida</taxon>
        <taxon>eudicotyledons</taxon>
        <taxon>Gunneridae</taxon>
        <taxon>Pentapetalae</taxon>
        <taxon>rosids</taxon>
        <taxon>Vitales</taxon>
        <taxon>Vitaceae</taxon>
        <taxon>Viteae</taxon>
        <taxon>Vitis</taxon>
    </lineage>
</organism>